<reference evidence="1" key="1">
    <citation type="submission" date="2021-01" db="EMBL/GenBank/DDBJ databases">
        <authorList>
            <consortium name="Genoscope - CEA"/>
            <person name="William W."/>
        </authorList>
    </citation>
    <scope>NUCLEOTIDE SEQUENCE</scope>
</reference>
<dbReference type="AlphaFoldDB" id="A0A816R500"/>
<dbReference type="EMBL" id="HG994365">
    <property type="protein sequence ID" value="CAF2069279.1"/>
    <property type="molecule type" value="Genomic_DNA"/>
</dbReference>
<dbReference type="Proteomes" id="UP001295469">
    <property type="component" value="Chromosome C01"/>
</dbReference>
<accession>A0A816R500</accession>
<proteinExistence type="predicted"/>
<organism evidence="1">
    <name type="scientific">Brassica napus</name>
    <name type="common">Rape</name>
    <dbReference type="NCBI Taxonomy" id="3708"/>
    <lineage>
        <taxon>Eukaryota</taxon>
        <taxon>Viridiplantae</taxon>
        <taxon>Streptophyta</taxon>
        <taxon>Embryophyta</taxon>
        <taxon>Tracheophyta</taxon>
        <taxon>Spermatophyta</taxon>
        <taxon>Magnoliopsida</taxon>
        <taxon>eudicotyledons</taxon>
        <taxon>Gunneridae</taxon>
        <taxon>Pentapetalae</taxon>
        <taxon>rosids</taxon>
        <taxon>malvids</taxon>
        <taxon>Brassicales</taxon>
        <taxon>Brassicaceae</taxon>
        <taxon>Brassiceae</taxon>
        <taxon>Brassica</taxon>
    </lineage>
</organism>
<evidence type="ECO:0000313" key="1">
    <source>
        <dbReference type="EMBL" id="CAF2069279.1"/>
    </source>
</evidence>
<sequence>MDVFLRAGWSESSWASEEDWFLPGNHRSGIELGESGVREFEMVVEKDLVVEGEIRREAMFVEVGKRNG</sequence>
<name>A0A816R500_BRANA</name>
<gene>
    <name evidence="1" type="ORF">DARMORV10_C01P10690.1</name>
</gene>
<protein>
    <submittedName>
        <fullName evidence="1">(rape) hypothetical protein</fullName>
    </submittedName>
</protein>